<dbReference type="GO" id="GO:0016491">
    <property type="term" value="F:oxidoreductase activity"/>
    <property type="evidence" value="ECO:0007669"/>
    <property type="project" value="UniProtKB-KW"/>
</dbReference>
<proteinExistence type="inferred from homology"/>
<keyword evidence="5" id="KW-0732">Signal</keyword>
<dbReference type="SUPFAM" id="SSF46626">
    <property type="entry name" value="Cytochrome c"/>
    <property type="match status" value="1"/>
</dbReference>
<dbReference type="InterPro" id="IPR036909">
    <property type="entry name" value="Cyt_c-like_dom_sf"/>
</dbReference>
<feature type="domain" description="Cytochrome c" evidence="8">
    <location>
        <begin position="26"/>
        <end position="113"/>
    </location>
</feature>
<sequence length="617" mass="65578">MHNISGIFVSAVLFLGLVTTAQTGCAQQSEGEVIFGESCAECHSSAQSGRTPSVFSLSSLSPRAIVSALENGVMQSEGAALSRDQRIMVAEALTNRRYSETTLPAAAFCSEQSTQVFEIESVSWMGFGGNIEGTGFQPDDRAGLTVSEIPSLELLWAFAFPDASEIRTKPTIVGELALFGDQFGMVYAVDTNTGCVRWTFEADAGIRGAILVDTDDNGRPLAYFVDFRTNAYALDIYAGTVVWKERVGWHPESNNTGSPTLYGNRLFIPISSMEVVMGGDPSYECCTSSGAVAALDKRTGELLWYHRVIPGYPEAAGLNALGTQLWAPSGAPVWSSPTIDLSRGRIYVGTGENYTRPTTATSDAIIAIEMETGEIAWSFQGTESDAFTMACTGFRNRQNCPAPPGPDHDFGMAPILVTREDGRDILVVGQKSGMVWALDPDADGDVLWSTRVGKGSALGGIHWGMASDGHFAYAANADRDAVVVDVHPDQEAAPGLYALDLMTGDIVWSAPAPRDTCEERQGCYPANSAAPTVIPGAVFAGGLDGHIRAYSTSDGQILWDFDTVQEFETSNGIRGKGGSIDGPGPVIANGLVFVNSGYGQFGQIPGNLLLVFGVPDN</sequence>
<dbReference type="PANTHER" id="PTHR32303:SF10">
    <property type="entry name" value="OUTER MEMBRANE PROTEIN ASSEMBLY FACTOR BAMB"/>
    <property type="match status" value="1"/>
</dbReference>
<dbReference type="EMBL" id="UINC01000909">
    <property type="protein sequence ID" value="SUZ63143.1"/>
    <property type="molecule type" value="Genomic_DNA"/>
</dbReference>
<keyword evidence="4" id="KW-0479">Metal-binding</keyword>
<dbReference type="Pfam" id="PF13442">
    <property type="entry name" value="Cytochrome_CBB3"/>
    <property type="match status" value="1"/>
</dbReference>
<evidence type="ECO:0000256" key="5">
    <source>
        <dbReference type="ARBA" id="ARBA00022729"/>
    </source>
</evidence>
<dbReference type="Gene3D" id="2.130.10.10">
    <property type="entry name" value="YVTN repeat-like/Quinoprotein amine dehydrogenase"/>
    <property type="match status" value="1"/>
</dbReference>
<reference evidence="9" key="1">
    <citation type="submission" date="2018-05" db="EMBL/GenBank/DDBJ databases">
        <authorList>
            <person name="Lanie J.A."/>
            <person name="Ng W.-L."/>
            <person name="Kazmierczak K.M."/>
            <person name="Andrzejewski T.M."/>
            <person name="Davidsen T.M."/>
            <person name="Wayne K.J."/>
            <person name="Tettelin H."/>
            <person name="Glass J.I."/>
            <person name="Rusch D."/>
            <person name="Podicherti R."/>
            <person name="Tsui H.-C.T."/>
            <person name="Winkler M.E."/>
        </authorList>
    </citation>
    <scope>NUCLEOTIDE SEQUENCE</scope>
</reference>
<name>A0A381PCC2_9ZZZZ</name>
<dbReference type="GO" id="GO:0020037">
    <property type="term" value="F:heme binding"/>
    <property type="evidence" value="ECO:0007669"/>
    <property type="project" value="InterPro"/>
</dbReference>
<keyword evidence="7" id="KW-0408">Iron</keyword>
<dbReference type="InterPro" id="IPR018391">
    <property type="entry name" value="PQQ_b-propeller_rpt"/>
</dbReference>
<accession>A0A381PCC2</accession>
<protein>
    <recommendedName>
        <fullName evidence="8">Cytochrome c domain-containing protein</fullName>
    </recommendedName>
</protein>
<evidence type="ECO:0000256" key="4">
    <source>
        <dbReference type="ARBA" id="ARBA00022723"/>
    </source>
</evidence>
<keyword evidence="3" id="KW-0349">Heme</keyword>
<dbReference type="InterPro" id="IPR015943">
    <property type="entry name" value="WD40/YVTN_repeat-like_dom_sf"/>
</dbReference>
<evidence type="ECO:0000256" key="7">
    <source>
        <dbReference type="ARBA" id="ARBA00023004"/>
    </source>
</evidence>
<dbReference type="Pfam" id="PF01011">
    <property type="entry name" value="PQQ"/>
    <property type="match status" value="1"/>
</dbReference>
<dbReference type="Pfam" id="PF13360">
    <property type="entry name" value="PQQ_2"/>
    <property type="match status" value="1"/>
</dbReference>
<evidence type="ECO:0000256" key="3">
    <source>
        <dbReference type="ARBA" id="ARBA00022617"/>
    </source>
</evidence>
<gene>
    <name evidence="9" type="ORF">METZ01_LOCUS15997</name>
</gene>
<evidence type="ECO:0000313" key="9">
    <source>
        <dbReference type="EMBL" id="SUZ63143.1"/>
    </source>
</evidence>
<dbReference type="InterPro" id="IPR002372">
    <property type="entry name" value="PQQ_rpt_dom"/>
</dbReference>
<dbReference type="Gene3D" id="2.140.10.10">
    <property type="entry name" value="Quinoprotein alcohol dehydrogenase-like superfamily"/>
    <property type="match status" value="1"/>
</dbReference>
<dbReference type="SUPFAM" id="SSF50998">
    <property type="entry name" value="Quinoprotein alcohol dehydrogenase-like"/>
    <property type="match status" value="1"/>
</dbReference>
<comment type="similarity">
    <text evidence="2">Belongs to the bacterial PQQ dehydrogenase family.</text>
</comment>
<dbReference type="InterPro" id="IPR009056">
    <property type="entry name" value="Cyt_c-like_dom"/>
</dbReference>
<dbReference type="InterPro" id="IPR011047">
    <property type="entry name" value="Quinoprotein_ADH-like_sf"/>
</dbReference>
<dbReference type="GO" id="GO:0046872">
    <property type="term" value="F:metal ion binding"/>
    <property type="evidence" value="ECO:0007669"/>
    <property type="project" value="UniProtKB-KW"/>
</dbReference>
<dbReference type="AlphaFoldDB" id="A0A381PCC2"/>
<dbReference type="GO" id="GO:0009055">
    <property type="term" value="F:electron transfer activity"/>
    <property type="evidence" value="ECO:0007669"/>
    <property type="project" value="InterPro"/>
</dbReference>
<keyword evidence="6" id="KW-0560">Oxidoreductase</keyword>
<evidence type="ECO:0000256" key="1">
    <source>
        <dbReference type="ARBA" id="ARBA00001931"/>
    </source>
</evidence>
<dbReference type="PROSITE" id="PS51007">
    <property type="entry name" value="CYTC"/>
    <property type="match status" value="1"/>
</dbReference>
<organism evidence="9">
    <name type="scientific">marine metagenome</name>
    <dbReference type="NCBI Taxonomy" id="408172"/>
    <lineage>
        <taxon>unclassified sequences</taxon>
        <taxon>metagenomes</taxon>
        <taxon>ecological metagenomes</taxon>
    </lineage>
</organism>
<evidence type="ECO:0000256" key="2">
    <source>
        <dbReference type="ARBA" id="ARBA00008156"/>
    </source>
</evidence>
<evidence type="ECO:0000256" key="6">
    <source>
        <dbReference type="ARBA" id="ARBA00023002"/>
    </source>
</evidence>
<dbReference type="PANTHER" id="PTHR32303">
    <property type="entry name" value="QUINOPROTEIN ALCOHOL DEHYDROGENASE (CYTOCHROME C)"/>
    <property type="match status" value="1"/>
</dbReference>
<dbReference type="SMART" id="SM00564">
    <property type="entry name" value="PQQ"/>
    <property type="match status" value="6"/>
</dbReference>
<comment type="cofactor">
    <cofactor evidence="1">
        <name>pyrroloquinoline quinone</name>
        <dbReference type="ChEBI" id="CHEBI:58442"/>
    </cofactor>
</comment>
<evidence type="ECO:0000259" key="8">
    <source>
        <dbReference type="PROSITE" id="PS51007"/>
    </source>
</evidence>